<dbReference type="PANTHER" id="PTHR12713:SF11">
    <property type="entry name" value="V-TYPE PROTON ATPASE SUBUNIT G"/>
    <property type="match status" value="1"/>
</dbReference>
<dbReference type="GO" id="GO:0046961">
    <property type="term" value="F:proton-transporting ATPase activity, rotational mechanism"/>
    <property type="evidence" value="ECO:0007669"/>
    <property type="project" value="InterPro"/>
</dbReference>
<feature type="region of interest" description="Disordered" evidence="6">
    <location>
        <begin position="115"/>
        <end position="165"/>
    </location>
</feature>
<feature type="compositionally biased region" description="Acidic residues" evidence="6">
    <location>
        <begin position="154"/>
        <end position="165"/>
    </location>
</feature>
<dbReference type="InterPro" id="IPR005124">
    <property type="entry name" value="V-ATPase_G"/>
</dbReference>
<evidence type="ECO:0000256" key="4">
    <source>
        <dbReference type="ARBA" id="ARBA00023065"/>
    </source>
</evidence>
<keyword evidence="4 5" id="KW-0406">Ion transport</keyword>
<evidence type="ECO:0000256" key="1">
    <source>
        <dbReference type="ARBA" id="ARBA00010066"/>
    </source>
</evidence>
<evidence type="ECO:0000256" key="6">
    <source>
        <dbReference type="SAM" id="MobiDB-lite"/>
    </source>
</evidence>
<dbReference type="NCBIfam" id="TIGR01147">
    <property type="entry name" value="V_ATP_synt_G"/>
    <property type="match status" value="1"/>
</dbReference>
<gene>
    <name evidence="7" type="ORF">AKO1_014568</name>
</gene>
<protein>
    <recommendedName>
        <fullName evidence="5">V-type proton ATPase subunit G</fullName>
    </recommendedName>
</protein>
<dbReference type="Pfam" id="PF03179">
    <property type="entry name" value="V-ATPase_G"/>
    <property type="match status" value="1"/>
</dbReference>
<feature type="compositionally biased region" description="Basic and acidic residues" evidence="6">
    <location>
        <begin position="134"/>
        <end position="153"/>
    </location>
</feature>
<evidence type="ECO:0000256" key="5">
    <source>
        <dbReference type="RuleBase" id="RU364019"/>
    </source>
</evidence>
<feature type="region of interest" description="Disordered" evidence="6">
    <location>
        <begin position="40"/>
        <end position="72"/>
    </location>
</feature>
<evidence type="ECO:0000313" key="7">
    <source>
        <dbReference type="EMBL" id="KAL0483567.1"/>
    </source>
</evidence>
<dbReference type="GO" id="GO:0000221">
    <property type="term" value="C:vacuolar proton-transporting V-type ATPase, V1 domain"/>
    <property type="evidence" value="ECO:0007669"/>
    <property type="project" value="TreeGrafter"/>
</dbReference>
<comment type="caution">
    <text evidence="7">The sequence shown here is derived from an EMBL/GenBank/DDBJ whole genome shotgun (WGS) entry which is preliminary data.</text>
</comment>
<dbReference type="Proteomes" id="UP001431209">
    <property type="component" value="Unassembled WGS sequence"/>
</dbReference>
<reference evidence="7 8" key="1">
    <citation type="submission" date="2024-03" db="EMBL/GenBank/DDBJ databases">
        <title>The Acrasis kona genome and developmental transcriptomes reveal deep origins of eukaryotic multicellular pathways.</title>
        <authorList>
            <person name="Sheikh S."/>
            <person name="Fu C.-J."/>
            <person name="Brown M.W."/>
            <person name="Baldauf S.L."/>
        </authorList>
    </citation>
    <scope>NUCLEOTIDE SEQUENCE [LARGE SCALE GENOMIC DNA]</scope>
    <source>
        <strain evidence="7 8">ATCC MYA-3509</strain>
    </source>
</reference>
<evidence type="ECO:0000256" key="3">
    <source>
        <dbReference type="ARBA" id="ARBA00022781"/>
    </source>
</evidence>
<dbReference type="AlphaFoldDB" id="A0AAW2Z2S0"/>
<dbReference type="SUPFAM" id="SSF81573">
    <property type="entry name" value="F1F0 ATP synthase subunit B, membrane domain"/>
    <property type="match status" value="1"/>
</dbReference>
<keyword evidence="2 5" id="KW-0813">Transport</keyword>
<evidence type="ECO:0000313" key="8">
    <source>
        <dbReference type="Proteomes" id="UP001431209"/>
    </source>
</evidence>
<keyword evidence="3 5" id="KW-0375">Hydrogen ion transport</keyword>
<dbReference type="PANTHER" id="PTHR12713">
    <property type="entry name" value="VACUOLAR ATP SYNTHASE SUBUNIT G"/>
    <property type="match status" value="1"/>
</dbReference>
<accession>A0AAW2Z2S0</accession>
<dbReference type="GO" id="GO:0016887">
    <property type="term" value="F:ATP hydrolysis activity"/>
    <property type="evidence" value="ECO:0007669"/>
    <property type="project" value="TreeGrafter"/>
</dbReference>
<organism evidence="7 8">
    <name type="scientific">Acrasis kona</name>
    <dbReference type="NCBI Taxonomy" id="1008807"/>
    <lineage>
        <taxon>Eukaryota</taxon>
        <taxon>Discoba</taxon>
        <taxon>Heterolobosea</taxon>
        <taxon>Tetramitia</taxon>
        <taxon>Eutetramitia</taxon>
        <taxon>Acrasidae</taxon>
        <taxon>Acrasis</taxon>
    </lineage>
</organism>
<dbReference type="EMBL" id="JAOPGA020000969">
    <property type="protein sequence ID" value="KAL0483567.1"/>
    <property type="molecule type" value="Genomic_DNA"/>
</dbReference>
<comment type="similarity">
    <text evidence="1 5">Belongs to the V-ATPase G subunit family.</text>
</comment>
<dbReference type="Gene3D" id="1.20.5.2950">
    <property type="match status" value="1"/>
</dbReference>
<feature type="compositionally biased region" description="Low complexity" evidence="6">
    <location>
        <begin position="63"/>
        <end position="72"/>
    </location>
</feature>
<keyword evidence="8" id="KW-1185">Reference proteome</keyword>
<comment type="subunit">
    <text evidence="5">V-ATPase is a heteromultimeric enzyme made up of two complexes: the ATP-hydrolytic V1 complex and the proton translocation V0 complex.</text>
</comment>
<dbReference type="InterPro" id="IPR028987">
    <property type="entry name" value="ATP_synth_B-like_membr_sf"/>
</dbReference>
<sequence>MSQSSTPTTRLLVEAQQQASQIIAEARKLKQVRLKQCKEEAEREVARYKDSREKQFQQKRNDTTTGSSDSSVTLQYQKQKAINDINISAESAKPQVLKKIIDLVTNVDTSISEGQMTHIQRKLEDGQPAQPAEEQTKAPRKSKEDSSRRRKLDDDDEPEDDFMNI</sequence>
<evidence type="ECO:0000256" key="2">
    <source>
        <dbReference type="ARBA" id="ARBA00022448"/>
    </source>
</evidence>
<feature type="compositionally biased region" description="Basic and acidic residues" evidence="6">
    <location>
        <begin position="40"/>
        <end position="62"/>
    </location>
</feature>
<name>A0AAW2Z2S0_9EUKA</name>
<proteinExistence type="inferred from homology"/>
<comment type="function">
    <text evidence="5">Subunit of the V1 complex of vacuolar(H+)-ATPase (V-ATPase), a multisubunit enzyme composed of a peripheral complex (V1) that hydrolyzes ATP and a membrane integral complex (V0) that translocates protons. V-ATPase is responsible for acidifying and maintaining the pH of intracellular compartments and in some cell types, is targeted to the plasma membrane, where it is responsible for acidifying the extracellular environment.</text>
</comment>